<dbReference type="KEGG" id="dlu:A6035_13725"/>
<accession>A0A2S1R9U2</accession>
<proteinExistence type="predicted"/>
<reference evidence="1 2" key="1">
    <citation type="submission" date="2016-04" db="EMBL/GenBank/DDBJ databases">
        <title>Complete genome sequence of Dietzia lutea YIM 80766T, a strain isolated from desert soil in Egypt.</title>
        <authorList>
            <person name="Zhao J."/>
            <person name="Hu B."/>
            <person name="Geng S."/>
            <person name="Nie Y."/>
            <person name="Tang Y."/>
        </authorList>
    </citation>
    <scope>NUCLEOTIDE SEQUENCE [LARGE SCALE GENOMIC DNA]</scope>
    <source>
        <strain evidence="1 2">YIM 80766</strain>
    </source>
</reference>
<name>A0A2S1R9U2_9ACTN</name>
<evidence type="ECO:0000313" key="1">
    <source>
        <dbReference type="EMBL" id="AWH93057.1"/>
    </source>
</evidence>
<sequence length="157" mass="16069">MCFALRVGSASGRPRYEGLGSLSEPFGAMEGCQMGDITVSGVSDLVLEEGVIEASLGLATIDLVPAGVCPSAVTAFAPAQVGVLHSLPFVAQDLLGDGQVKMLVNLTQESELFGEACSAGFAATKVRIEEGLEVARGVCGADAELVELKASPEGRAR</sequence>
<evidence type="ECO:0000313" key="2">
    <source>
        <dbReference type="Proteomes" id="UP000244928"/>
    </source>
</evidence>
<dbReference type="Proteomes" id="UP000244928">
    <property type="component" value="Chromosome"/>
</dbReference>
<dbReference type="EMBL" id="CP015449">
    <property type="protein sequence ID" value="AWH93057.1"/>
    <property type="molecule type" value="Genomic_DNA"/>
</dbReference>
<keyword evidence="2" id="KW-1185">Reference proteome</keyword>
<gene>
    <name evidence="1" type="ORF">A6035_13725</name>
</gene>
<protein>
    <submittedName>
        <fullName evidence="1">Uncharacterized protein</fullName>
    </submittedName>
</protein>
<dbReference type="AlphaFoldDB" id="A0A2S1R9U2"/>
<organism evidence="1 2">
    <name type="scientific">Dietzia lutea</name>
    <dbReference type="NCBI Taxonomy" id="546160"/>
    <lineage>
        <taxon>Bacteria</taxon>
        <taxon>Bacillati</taxon>
        <taxon>Actinomycetota</taxon>
        <taxon>Actinomycetes</taxon>
        <taxon>Mycobacteriales</taxon>
        <taxon>Dietziaceae</taxon>
        <taxon>Dietzia</taxon>
    </lineage>
</organism>